<dbReference type="STRING" id="1457250.GCA_000755225_01180"/>
<dbReference type="GO" id="GO:0016810">
    <property type="term" value="F:hydrolase activity, acting on carbon-nitrogen (but not peptide) bonds"/>
    <property type="evidence" value="ECO:0007669"/>
    <property type="project" value="InterPro"/>
</dbReference>
<name>A0A4D6HCN6_9EURY</name>
<sequence>MTEMPSAVLSIDFESFAHTPAYRSASGSIPDPEAVGPGTMERLLSTLEEYDADATFFVVSDVAQRDPDRIVAAAEAGHEIASHTHTHPLLTDCTPDQRREELERSRAVLESVTGVEVDGFRAPAFDFGDDHFELLAEAGYSYDSSVAPCRSIPGWYGGEWGVHEPTPASDLSPGAPESLTELPIAVMPGIGLPLTGTWIRFFGVHYTLLGMQLLARRGITPVLYVHPWELATLPNVEGVPKRVYVRTGAWMWRAIERILASDFEFVTAREVVEASNE</sequence>
<dbReference type="PROSITE" id="PS51677">
    <property type="entry name" value="NODB"/>
    <property type="match status" value="1"/>
</dbReference>
<dbReference type="Proteomes" id="UP000296706">
    <property type="component" value="Chromosome"/>
</dbReference>
<feature type="domain" description="NodB homology" evidence="1">
    <location>
        <begin position="24"/>
        <end position="277"/>
    </location>
</feature>
<protein>
    <submittedName>
        <fullName evidence="2">DUF3473 domain-containing protein</fullName>
    </submittedName>
</protein>
<organism evidence="2 3">
    <name type="scientific">Halapricum salinum</name>
    <dbReference type="NCBI Taxonomy" id="1457250"/>
    <lineage>
        <taxon>Archaea</taxon>
        <taxon>Methanobacteriati</taxon>
        <taxon>Methanobacteriota</taxon>
        <taxon>Stenosarchaea group</taxon>
        <taxon>Halobacteria</taxon>
        <taxon>Halobacteriales</taxon>
        <taxon>Haloarculaceae</taxon>
        <taxon>Halapricum</taxon>
    </lineage>
</organism>
<dbReference type="CDD" id="cd10941">
    <property type="entry name" value="CE4_PuuE_HpPgdA_like_2"/>
    <property type="match status" value="1"/>
</dbReference>
<accession>A0A4D6HCN6</accession>
<proteinExistence type="predicted"/>
<dbReference type="InterPro" id="IPR045235">
    <property type="entry name" value="PuuE_HpPgdA-like"/>
</dbReference>
<dbReference type="SUPFAM" id="SSF88713">
    <property type="entry name" value="Glycoside hydrolase/deacetylase"/>
    <property type="match status" value="1"/>
</dbReference>
<evidence type="ECO:0000313" key="3">
    <source>
        <dbReference type="Proteomes" id="UP000296706"/>
    </source>
</evidence>
<reference evidence="2 3" key="1">
    <citation type="journal article" date="2019" name="Nat. Commun.">
        <title>A new type of DNA phosphorothioation-based antiviral system in archaea.</title>
        <authorList>
            <person name="Xiong L."/>
            <person name="Liu S."/>
            <person name="Chen S."/>
            <person name="Xiao Y."/>
            <person name="Zhu B."/>
            <person name="Gao Y."/>
            <person name="Zhang Y."/>
            <person name="Chen B."/>
            <person name="Luo J."/>
            <person name="Deng Z."/>
            <person name="Chen X."/>
            <person name="Wang L."/>
            <person name="Chen S."/>
        </authorList>
    </citation>
    <scope>NUCLEOTIDE SEQUENCE [LARGE SCALE GENOMIC DNA]</scope>
    <source>
        <strain evidence="2 3">CBA1105</strain>
    </source>
</reference>
<dbReference type="EMBL" id="CP031310">
    <property type="protein sequence ID" value="QCC51301.1"/>
    <property type="molecule type" value="Genomic_DNA"/>
</dbReference>
<dbReference type="InterPro" id="IPR022560">
    <property type="entry name" value="DUF3473"/>
</dbReference>
<evidence type="ECO:0000259" key="1">
    <source>
        <dbReference type="PROSITE" id="PS51677"/>
    </source>
</evidence>
<evidence type="ECO:0000313" key="2">
    <source>
        <dbReference type="EMBL" id="QCC51301.1"/>
    </source>
</evidence>
<dbReference type="GeneID" id="39847919"/>
<dbReference type="AlphaFoldDB" id="A0A4D6HCN6"/>
<keyword evidence="3" id="KW-1185">Reference proteome</keyword>
<dbReference type="PANTHER" id="PTHR47561">
    <property type="entry name" value="POLYSACCHARIDE DEACETYLASE FAMILY PROTEIN (AFU_ORTHOLOGUE AFUA_6G05030)"/>
    <property type="match status" value="1"/>
</dbReference>
<dbReference type="Pfam" id="PF01522">
    <property type="entry name" value="Polysacc_deac_1"/>
    <property type="match status" value="1"/>
</dbReference>
<dbReference type="Gene3D" id="3.20.20.370">
    <property type="entry name" value="Glycoside hydrolase/deacetylase"/>
    <property type="match status" value="1"/>
</dbReference>
<dbReference type="GO" id="GO:0005975">
    <property type="term" value="P:carbohydrate metabolic process"/>
    <property type="evidence" value="ECO:0007669"/>
    <property type="project" value="InterPro"/>
</dbReference>
<gene>
    <name evidence="2" type="ORF">DV733_08610</name>
</gene>
<dbReference type="Pfam" id="PF11959">
    <property type="entry name" value="DUF3473"/>
    <property type="match status" value="1"/>
</dbReference>
<dbReference type="InterPro" id="IPR011330">
    <property type="entry name" value="Glyco_hydro/deAcase_b/a-brl"/>
</dbReference>
<dbReference type="RefSeq" id="WP_049995090.1">
    <property type="nucleotide sequence ID" value="NZ_CP031310.1"/>
</dbReference>
<dbReference type="PANTHER" id="PTHR47561:SF1">
    <property type="entry name" value="POLYSACCHARIDE DEACETYLASE FAMILY PROTEIN (AFU_ORTHOLOGUE AFUA_6G05030)"/>
    <property type="match status" value="1"/>
</dbReference>
<dbReference type="OrthoDB" id="10436at2157"/>
<dbReference type="KEGG" id="hsn:DV733_08610"/>
<dbReference type="InterPro" id="IPR002509">
    <property type="entry name" value="NODB_dom"/>
</dbReference>